<sequence>MIRFPRIPRIPRIPRLPCFPCFLGPSPLPDPLGTRVTERLVLKPIGPAHADDLWHLHRDPGVARWYGGTWSRGEAWESALYMERAWASEGVHKWIAHDRESGTLVGRGGLSYAEVDGARRLEIGWAVLERFWGLGYASEIGRAGLDLAFGDLRAEEVASFTETRNLRSRAVMERLGFHYAREIRHGGEPFVLYLIQRP</sequence>
<name>A0A7Z0BI25_9ACTN</name>
<reference evidence="2 3" key="1">
    <citation type="submission" date="2020-07" db="EMBL/GenBank/DDBJ databases">
        <title>Sequencing the genomes of 1000 actinobacteria strains.</title>
        <authorList>
            <person name="Klenk H.-P."/>
        </authorList>
    </citation>
    <scope>NUCLEOTIDE SEQUENCE [LARGE SCALE GENOMIC DNA]</scope>
    <source>
        <strain evidence="2 3">DSM 45278</strain>
    </source>
</reference>
<dbReference type="GO" id="GO:0016747">
    <property type="term" value="F:acyltransferase activity, transferring groups other than amino-acyl groups"/>
    <property type="evidence" value="ECO:0007669"/>
    <property type="project" value="InterPro"/>
</dbReference>
<evidence type="ECO:0000313" key="3">
    <source>
        <dbReference type="Proteomes" id="UP000584931"/>
    </source>
</evidence>
<dbReference type="EMBL" id="JACCHL010000001">
    <property type="protein sequence ID" value="NYH52233.1"/>
    <property type="molecule type" value="Genomic_DNA"/>
</dbReference>
<dbReference type="RefSeq" id="WP_179809775.1">
    <property type="nucleotide sequence ID" value="NZ_JACCHL010000001.1"/>
</dbReference>
<dbReference type="PANTHER" id="PTHR43792:SF1">
    <property type="entry name" value="N-ACETYLTRANSFERASE DOMAIN-CONTAINING PROTEIN"/>
    <property type="match status" value="1"/>
</dbReference>
<gene>
    <name evidence="2" type="ORF">HNR06_001822</name>
</gene>
<dbReference type="Proteomes" id="UP000584931">
    <property type="component" value="Unassembled WGS sequence"/>
</dbReference>
<dbReference type="InterPro" id="IPR016181">
    <property type="entry name" value="Acyl_CoA_acyltransferase"/>
</dbReference>
<comment type="caution">
    <text evidence="2">The sequence shown here is derived from an EMBL/GenBank/DDBJ whole genome shotgun (WGS) entry which is preliminary data.</text>
</comment>
<organism evidence="2 3">
    <name type="scientific">Nocardiopsis sinuspersici</name>
    <dbReference type="NCBI Taxonomy" id="501010"/>
    <lineage>
        <taxon>Bacteria</taxon>
        <taxon>Bacillati</taxon>
        <taxon>Actinomycetota</taxon>
        <taxon>Actinomycetes</taxon>
        <taxon>Streptosporangiales</taxon>
        <taxon>Nocardiopsidaceae</taxon>
        <taxon>Nocardiopsis</taxon>
    </lineage>
</organism>
<dbReference type="AlphaFoldDB" id="A0A7Z0BI25"/>
<dbReference type="Gene3D" id="3.40.630.30">
    <property type="match status" value="1"/>
</dbReference>
<evidence type="ECO:0000313" key="2">
    <source>
        <dbReference type="EMBL" id="NYH52233.1"/>
    </source>
</evidence>
<dbReference type="SUPFAM" id="SSF55729">
    <property type="entry name" value="Acyl-CoA N-acyltransferases (Nat)"/>
    <property type="match status" value="1"/>
</dbReference>
<dbReference type="Pfam" id="PF13302">
    <property type="entry name" value="Acetyltransf_3"/>
    <property type="match status" value="1"/>
</dbReference>
<dbReference type="InterPro" id="IPR051531">
    <property type="entry name" value="N-acetyltransferase"/>
</dbReference>
<protein>
    <submittedName>
        <fullName evidence="2">RimJ/RimL family protein N-acetyltransferase</fullName>
    </submittedName>
</protein>
<accession>A0A7Z0BI25</accession>
<evidence type="ECO:0000259" key="1">
    <source>
        <dbReference type="PROSITE" id="PS51186"/>
    </source>
</evidence>
<dbReference type="PROSITE" id="PS51186">
    <property type="entry name" value="GNAT"/>
    <property type="match status" value="1"/>
</dbReference>
<feature type="domain" description="N-acetyltransferase" evidence="1">
    <location>
        <begin position="40"/>
        <end position="198"/>
    </location>
</feature>
<dbReference type="PANTHER" id="PTHR43792">
    <property type="entry name" value="GNAT FAMILY, PUTATIVE (AFU_ORTHOLOGUE AFUA_3G00765)-RELATED-RELATED"/>
    <property type="match status" value="1"/>
</dbReference>
<dbReference type="InterPro" id="IPR000182">
    <property type="entry name" value="GNAT_dom"/>
</dbReference>
<proteinExistence type="predicted"/>
<keyword evidence="2" id="KW-0808">Transferase</keyword>